<evidence type="ECO:0000256" key="2">
    <source>
        <dbReference type="ARBA" id="ARBA00022553"/>
    </source>
</evidence>
<dbReference type="EMBL" id="JAAQHG020000174">
    <property type="protein sequence ID" value="KAL1581771.1"/>
    <property type="molecule type" value="Genomic_DNA"/>
</dbReference>
<dbReference type="PROSITE" id="PS50075">
    <property type="entry name" value="CARRIER"/>
    <property type="match status" value="1"/>
</dbReference>
<dbReference type="InterPro" id="IPR006162">
    <property type="entry name" value="Ppantetheine_attach_site"/>
</dbReference>
<dbReference type="PANTHER" id="PTHR45681">
    <property type="entry name" value="POLYKETIDE SYNTHASE 44-RELATED"/>
    <property type="match status" value="1"/>
</dbReference>
<dbReference type="Pfam" id="PF18558">
    <property type="entry name" value="HTH_51"/>
    <property type="match status" value="1"/>
</dbReference>
<proteinExistence type="predicted"/>
<keyword evidence="9" id="KW-1185">Reference proteome</keyword>
<feature type="region of interest" description="C-terminal hotdog fold" evidence="4">
    <location>
        <begin position="1"/>
        <end position="133"/>
    </location>
</feature>
<dbReference type="Gene3D" id="3.10.129.110">
    <property type="entry name" value="Polyketide synthase dehydratase"/>
    <property type="match status" value="1"/>
</dbReference>
<dbReference type="SUPFAM" id="SSF47336">
    <property type="entry name" value="ACP-like"/>
    <property type="match status" value="1"/>
</dbReference>
<name>A0AB34KD29_9PEZI</name>
<dbReference type="Pfam" id="PF08242">
    <property type="entry name" value="Methyltransf_12"/>
    <property type="match status" value="1"/>
</dbReference>
<dbReference type="Gene3D" id="1.10.1200.10">
    <property type="entry name" value="ACP-like"/>
    <property type="match status" value="1"/>
</dbReference>
<dbReference type="GeneID" id="96011115"/>
<evidence type="ECO:0000259" key="6">
    <source>
        <dbReference type="PROSITE" id="PS50075"/>
    </source>
</evidence>
<dbReference type="InterPro" id="IPR009081">
    <property type="entry name" value="PP-bd_ACP"/>
</dbReference>
<keyword evidence="2" id="KW-0597">Phosphoprotein</keyword>
<dbReference type="InterPro" id="IPR042104">
    <property type="entry name" value="PKS_dehydratase_sf"/>
</dbReference>
<feature type="compositionally biased region" description="Basic and acidic residues" evidence="5">
    <location>
        <begin position="161"/>
        <end position="170"/>
    </location>
</feature>
<reference evidence="8 9" key="1">
    <citation type="journal article" date="2020" name="Microbiol. Resour. Announc.">
        <title>Draft Genome Sequence of a Cladosporium Species Isolated from the Mesophotic Ascidian Didemnum maculosum.</title>
        <authorList>
            <person name="Gioti A."/>
            <person name="Siaperas R."/>
            <person name="Nikolaivits E."/>
            <person name="Le Goff G."/>
            <person name="Ouazzani J."/>
            <person name="Kotoulas G."/>
            <person name="Topakas E."/>
        </authorList>
    </citation>
    <scope>NUCLEOTIDE SEQUENCE [LARGE SCALE GENOMIC DNA]</scope>
    <source>
        <strain evidence="8 9">TM138-S3</strain>
    </source>
</reference>
<dbReference type="SMART" id="SM00823">
    <property type="entry name" value="PKS_PP"/>
    <property type="match status" value="1"/>
</dbReference>
<evidence type="ECO:0000256" key="1">
    <source>
        <dbReference type="ARBA" id="ARBA00022450"/>
    </source>
</evidence>
<comment type="caution">
    <text evidence="4">Lacks conserved residue(s) required for the propagation of feature annotation.</text>
</comment>
<dbReference type="InterPro" id="IPR036736">
    <property type="entry name" value="ACP-like_sf"/>
</dbReference>
<evidence type="ECO:0000256" key="5">
    <source>
        <dbReference type="SAM" id="MobiDB-lite"/>
    </source>
</evidence>
<protein>
    <submittedName>
        <fullName evidence="8">Uncharacterized protein</fullName>
    </submittedName>
</protein>
<evidence type="ECO:0000313" key="9">
    <source>
        <dbReference type="Proteomes" id="UP000803884"/>
    </source>
</evidence>
<feature type="region of interest" description="Disordered" evidence="5">
    <location>
        <begin position="153"/>
        <end position="176"/>
    </location>
</feature>
<dbReference type="AlphaFoldDB" id="A0AB34KD29"/>
<dbReference type="InterPro" id="IPR029063">
    <property type="entry name" value="SAM-dependent_MTases_sf"/>
</dbReference>
<dbReference type="InterPro" id="IPR013217">
    <property type="entry name" value="Methyltransf_12"/>
</dbReference>
<evidence type="ECO:0000313" key="8">
    <source>
        <dbReference type="EMBL" id="KAL1581771.1"/>
    </source>
</evidence>
<dbReference type="CDD" id="cd02440">
    <property type="entry name" value="AdoMet_MTases"/>
    <property type="match status" value="1"/>
</dbReference>
<accession>A0AB34KD29</accession>
<dbReference type="PROSITE" id="PS52019">
    <property type="entry name" value="PKS_MFAS_DH"/>
    <property type="match status" value="1"/>
</dbReference>
<feature type="domain" description="Carrier" evidence="6">
    <location>
        <begin position="169"/>
        <end position="246"/>
    </location>
</feature>
<dbReference type="SUPFAM" id="SSF53335">
    <property type="entry name" value="S-adenosyl-L-methionine-dependent methyltransferases"/>
    <property type="match status" value="1"/>
</dbReference>
<dbReference type="InterPro" id="IPR020806">
    <property type="entry name" value="PKS_PP-bd"/>
</dbReference>
<dbReference type="Gene3D" id="3.40.50.150">
    <property type="entry name" value="Vaccinia Virus protein VP39"/>
    <property type="match status" value="1"/>
</dbReference>
<dbReference type="InterPro" id="IPR041068">
    <property type="entry name" value="HTH_51"/>
</dbReference>
<evidence type="ECO:0000259" key="7">
    <source>
        <dbReference type="PROSITE" id="PS52019"/>
    </source>
</evidence>
<dbReference type="GO" id="GO:0031177">
    <property type="term" value="F:phosphopantetheine binding"/>
    <property type="evidence" value="ECO:0007669"/>
    <property type="project" value="InterPro"/>
</dbReference>
<dbReference type="InterPro" id="IPR049900">
    <property type="entry name" value="PKS_mFAS_DH"/>
</dbReference>
<dbReference type="RefSeq" id="XP_069224880.1">
    <property type="nucleotide sequence ID" value="XM_069378277.1"/>
</dbReference>
<dbReference type="Proteomes" id="UP000803884">
    <property type="component" value="Unassembled WGS sequence"/>
</dbReference>
<dbReference type="GO" id="GO:0016740">
    <property type="term" value="F:transferase activity"/>
    <property type="evidence" value="ECO:0007669"/>
    <property type="project" value="UniProtKB-KW"/>
</dbReference>
<organism evidence="8 9">
    <name type="scientific">Cladosporium halotolerans</name>
    <dbReference type="NCBI Taxonomy" id="1052096"/>
    <lineage>
        <taxon>Eukaryota</taxon>
        <taxon>Fungi</taxon>
        <taxon>Dikarya</taxon>
        <taxon>Ascomycota</taxon>
        <taxon>Pezizomycotina</taxon>
        <taxon>Dothideomycetes</taxon>
        <taxon>Dothideomycetidae</taxon>
        <taxon>Cladosporiales</taxon>
        <taxon>Cladosporiaceae</taxon>
        <taxon>Cladosporium</taxon>
    </lineage>
</organism>
<gene>
    <name evidence="8" type="ORF">WHR41_09675</name>
</gene>
<dbReference type="InterPro" id="IPR050444">
    <property type="entry name" value="Polyketide_Synthase"/>
</dbReference>
<keyword evidence="3" id="KW-0808">Transferase</keyword>
<dbReference type="PROSITE" id="PS00012">
    <property type="entry name" value="PHOSPHOPANTETHEINE"/>
    <property type="match status" value="1"/>
</dbReference>
<sequence>MARSFDGIKSIACVGTDAASEIEWNRRCGDTHVATATDTQSIDGFMQAAGFLVKYFNNDDFQDSLFICQKIDQIDFADAIPTDAHNLSFYSRMRMDIEDAAIADVLVLDARQQQVLFAASGLQFKKLSRVPLARSLRAANAVAPCSTDGLRKQIHTGRKPASRDGSESGHRSHHRRKVLEVLANVTGTPPECVSMAGSLEDLGIDSLAAIEVLNDLKASLDLVIRLSTLMSFNSIGAFVEYVTSTVGSRERKHRDPNDVLKDARLAQKMTSTAVGYEQVQRDKENQVSVASSEPKHDASLDVDSSAVDLDYLAAVYPSHTRLFLAYIVEAFGGIGCDLPTMAAGEAMPEMQNILPRHKRLLHRFFLALVEARILIETSEGTFVRTEQHVDKARAADLHSAAMRHWPEHGSLHQLMHAVGSRTAGCLTGVFDGLQILFGDQANETALREFYQHWPLFKGATRSLAKIVLRVAGLLGRTGKIQILEVGAGTGGTTRPLLAALQVAEMPFDYHFIDVSPHLVNAARESLDGIAGLTFGVLDVEEQPPNDLEGAYDVVLASNCIHATRDLEQSLGHLRCLLREDGIFALVEITRRLNIFDLVFGLLDGWWRFNDNRTHCLADEHHWSSKLMVAGFQDVMWTDVGNPEAQVVRVATASPRTMLRRKASKAVEKTRVCEVVYKTSGELDILADVYCPARADPAVTLPTGENKH</sequence>
<dbReference type="Pfam" id="PF00550">
    <property type="entry name" value="PP-binding"/>
    <property type="match status" value="1"/>
</dbReference>
<comment type="caution">
    <text evidence="8">The sequence shown here is derived from an EMBL/GenBank/DDBJ whole genome shotgun (WGS) entry which is preliminary data.</text>
</comment>
<feature type="region of interest" description="N-terminal hotdog fold" evidence="4">
    <location>
        <position position="1"/>
    </location>
</feature>
<feature type="domain" description="PKS/mFAS DH" evidence="7">
    <location>
        <begin position="1"/>
        <end position="133"/>
    </location>
</feature>
<evidence type="ECO:0000256" key="4">
    <source>
        <dbReference type="PROSITE-ProRule" id="PRU01363"/>
    </source>
</evidence>
<evidence type="ECO:0000256" key="3">
    <source>
        <dbReference type="ARBA" id="ARBA00022679"/>
    </source>
</evidence>
<keyword evidence="1" id="KW-0596">Phosphopantetheine</keyword>
<dbReference type="PANTHER" id="PTHR45681:SF6">
    <property type="entry name" value="POLYKETIDE SYNTHASE 37"/>
    <property type="match status" value="1"/>
</dbReference>